<evidence type="ECO:0000313" key="2">
    <source>
        <dbReference type="EMBL" id="KAJ4757296.1"/>
    </source>
</evidence>
<sequence>MFLWLLSKRRLLTRDNLVLKGWEGDPRCCYCYSLETIDHLMFRCNQTARIWDWFLHSLQIETRPHRLEDLFDIIENAGKTQALRYCCAAVLWVIWKQRNESSFNDKQCQTLSRYASDIKGLIIYWSGLWKGALKDDIMGMIQHMEPVSAQIAGRMAEDGALPLVHVI</sequence>
<name>A0AAV8CPA7_9POAL</name>
<dbReference type="AlphaFoldDB" id="A0AAV8CPA7"/>
<keyword evidence="3" id="KW-1185">Reference proteome</keyword>
<evidence type="ECO:0000259" key="1">
    <source>
        <dbReference type="Pfam" id="PF13966"/>
    </source>
</evidence>
<organism evidence="2 3">
    <name type="scientific">Rhynchospora pubera</name>
    <dbReference type="NCBI Taxonomy" id="906938"/>
    <lineage>
        <taxon>Eukaryota</taxon>
        <taxon>Viridiplantae</taxon>
        <taxon>Streptophyta</taxon>
        <taxon>Embryophyta</taxon>
        <taxon>Tracheophyta</taxon>
        <taxon>Spermatophyta</taxon>
        <taxon>Magnoliopsida</taxon>
        <taxon>Liliopsida</taxon>
        <taxon>Poales</taxon>
        <taxon>Cyperaceae</taxon>
        <taxon>Cyperoideae</taxon>
        <taxon>Rhynchosporeae</taxon>
        <taxon>Rhynchospora</taxon>
    </lineage>
</organism>
<dbReference type="EMBL" id="JAMFTS010000004">
    <property type="protein sequence ID" value="KAJ4757296.1"/>
    <property type="molecule type" value="Genomic_DNA"/>
</dbReference>
<dbReference type="InterPro" id="IPR026960">
    <property type="entry name" value="RVT-Znf"/>
</dbReference>
<dbReference type="Pfam" id="PF13966">
    <property type="entry name" value="zf-RVT"/>
    <property type="match status" value="1"/>
</dbReference>
<reference evidence="2" key="1">
    <citation type="submission" date="2022-08" db="EMBL/GenBank/DDBJ databases">
        <authorList>
            <person name="Marques A."/>
        </authorList>
    </citation>
    <scope>NUCLEOTIDE SEQUENCE</scope>
    <source>
        <strain evidence="2">RhyPub2mFocal</strain>
        <tissue evidence="2">Leaves</tissue>
    </source>
</reference>
<protein>
    <submittedName>
        <fullName evidence="2">Cyst nematode resistance protein-like protein</fullName>
    </submittedName>
</protein>
<dbReference type="Proteomes" id="UP001140206">
    <property type="component" value="Chromosome 4"/>
</dbReference>
<accession>A0AAV8CPA7</accession>
<comment type="caution">
    <text evidence="2">The sequence shown here is derived from an EMBL/GenBank/DDBJ whole genome shotgun (WGS) entry which is preliminary data.</text>
</comment>
<gene>
    <name evidence="2" type="ORF">LUZ62_067671</name>
</gene>
<evidence type="ECO:0000313" key="3">
    <source>
        <dbReference type="Proteomes" id="UP001140206"/>
    </source>
</evidence>
<proteinExistence type="predicted"/>
<feature type="domain" description="Reverse transcriptase zinc-binding" evidence="1">
    <location>
        <begin position="1"/>
        <end position="51"/>
    </location>
</feature>